<dbReference type="EMBL" id="JAIWYP010000007">
    <property type="protein sequence ID" value="KAH3791142.1"/>
    <property type="molecule type" value="Genomic_DNA"/>
</dbReference>
<evidence type="ECO:0000313" key="3">
    <source>
        <dbReference type="Proteomes" id="UP000828390"/>
    </source>
</evidence>
<proteinExistence type="predicted"/>
<organism evidence="2 3">
    <name type="scientific">Dreissena polymorpha</name>
    <name type="common">Zebra mussel</name>
    <name type="synonym">Mytilus polymorpha</name>
    <dbReference type="NCBI Taxonomy" id="45954"/>
    <lineage>
        <taxon>Eukaryota</taxon>
        <taxon>Metazoa</taxon>
        <taxon>Spiralia</taxon>
        <taxon>Lophotrochozoa</taxon>
        <taxon>Mollusca</taxon>
        <taxon>Bivalvia</taxon>
        <taxon>Autobranchia</taxon>
        <taxon>Heteroconchia</taxon>
        <taxon>Euheterodonta</taxon>
        <taxon>Imparidentia</taxon>
        <taxon>Neoheterodontei</taxon>
        <taxon>Myida</taxon>
        <taxon>Dreissenoidea</taxon>
        <taxon>Dreissenidae</taxon>
        <taxon>Dreissena</taxon>
    </lineage>
</organism>
<sequence length="59" mass="6125">MCSKGTYHDVGGNECRSCSRGQYQPISGQIACLGCPAGTSTPEFASIDANQCVGKKTIP</sequence>
<keyword evidence="3" id="KW-1185">Reference proteome</keyword>
<dbReference type="SMART" id="SM01411">
    <property type="entry name" value="Ephrin_rec_like"/>
    <property type="match status" value="1"/>
</dbReference>
<name>A0A9D4F3J9_DREPO</name>
<protein>
    <recommendedName>
        <fullName evidence="1">Tyrosine-protein kinase ephrin type A/B receptor-like domain-containing protein</fullName>
    </recommendedName>
</protein>
<evidence type="ECO:0000313" key="2">
    <source>
        <dbReference type="EMBL" id="KAH3791142.1"/>
    </source>
</evidence>
<dbReference type="Gene3D" id="2.10.50.10">
    <property type="entry name" value="Tumor Necrosis Factor Receptor, subunit A, domain 2"/>
    <property type="match status" value="1"/>
</dbReference>
<dbReference type="Proteomes" id="UP000828390">
    <property type="component" value="Unassembled WGS sequence"/>
</dbReference>
<reference evidence="2" key="1">
    <citation type="journal article" date="2019" name="bioRxiv">
        <title>The Genome of the Zebra Mussel, Dreissena polymorpha: A Resource for Invasive Species Research.</title>
        <authorList>
            <person name="McCartney M.A."/>
            <person name="Auch B."/>
            <person name="Kono T."/>
            <person name="Mallez S."/>
            <person name="Zhang Y."/>
            <person name="Obille A."/>
            <person name="Becker A."/>
            <person name="Abrahante J.E."/>
            <person name="Garbe J."/>
            <person name="Badalamenti J.P."/>
            <person name="Herman A."/>
            <person name="Mangelson H."/>
            <person name="Liachko I."/>
            <person name="Sullivan S."/>
            <person name="Sone E.D."/>
            <person name="Koren S."/>
            <person name="Silverstein K.A.T."/>
            <person name="Beckman K.B."/>
            <person name="Gohl D.M."/>
        </authorList>
    </citation>
    <scope>NUCLEOTIDE SEQUENCE</scope>
    <source>
        <strain evidence="2">Duluth1</strain>
        <tissue evidence="2">Whole animal</tissue>
    </source>
</reference>
<accession>A0A9D4F3J9</accession>
<dbReference type="Pfam" id="PF07699">
    <property type="entry name" value="Ephrin_rec_like"/>
    <property type="match status" value="1"/>
</dbReference>
<dbReference type="AlphaFoldDB" id="A0A9D4F3J9"/>
<reference evidence="2" key="2">
    <citation type="submission" date="2020-11" db="EMBL/GenBank/DDBJ databases">
        <authorList>
            <person name="McCartney M.A."/>
            <person name="Auch B."/>
            <person name="Kono T."/>
            <person name="Mallez S."/>
            <person name="Becker A."/>
            <person name="Gohl D.M."/>
            <person name="Silverstein K.A.T."/>
            <person name="Koren S."/>
            <person name="Bechman K.B."/>
            <person name="Herman A."/>
            <person name="Abrahante J.E."/>
            <person name="Garbe J."/>
        </authorList>
    </citation>
    <scope>NUCLEOTIDE SEQUENCE</scope>
    <source>
        <strain evidence="2">Duluth1</strain>
        <tissue evidence="2">Whole animal</tissue>
    </source>
</reference>
<dbReference type="InterPro" id="IPR011641">
    <property type="entry name" value="Tyr-kin_ephrin_A/B_rcpt-like"/>
</dbReference>
<feature type="domain" description="Tyrosine-protein kinase ephrin type A/B receptor-like" evidence="1">
    <location>
        <begin position="5"/>
        <end position="52"/>
    </location>
</feature>
<evidence type="ECO:0000259" key="1">
    <source>
        <dbReference type="Pfam" id="PF07699"/>
    </source>
</evidence>
<gene>
    <name evidence="2" type="ORF">DPMN_144622</name>
</gene>
<comment type="caution">
    <text evidence="2">The sequence shown here is derived from an EMBL/GenBank/DDBJ whole genome shotgun (WGS) entry which is preliminary data.</text>
</comment>